<dbReference type="SUPFAM" id="SSF69304">
    <property type="entry name" value="Tricorn protease N-terminal domain"/>
    <property type="match status" value="1"/>
</dbReference>
<gene>
    <name evidence="3" type="ORF">UFOPK1603_00466</name>
</gene>
<dbReference type="Gene3D" id="2.120.10.60">
    <property type="entry name" value="Tricorn protease N-terminal domain"/>
    <property type="match status" value="1"/>
</dbReference>
<feature type="region of interest" description="Disordered" evidence="2">
    <location>
        <begin position="290"/>
        <end position="312"/>
    </location>
</feature>
<dbReference type="AlphaFoldDB" id="A0A6J6D8U2"/>
<dbReference type="Gene3D" id="2.120.10.30">
    <property type="entry name" value="TolB, C-terminal domain"/>
    <property type="match status" value="1"/>
</dbReference>
<accession>A0A6J6D8U2</accession>
<dbReference type="InterPro" id="IPR011659">
    <property type="entry name" value="WD40"/>
</dbReference>
<proteinExistence type="inferred from homology"/>
<sequence>MYRRTLAAISAVGLVAAALVVSLATPASSGTFPGANAKIAFAAKADQQSNRNIYTVNPDGSELTRLSTSTVREQYPSWSADGSKIAFSVDNLGNPGSIGVMNADGSGRTIIYTDPADYIDEVSFSPDGSKIAFSTSGGPTVIGVVNADGTGRITIASGHSAPQWSPDGTKIGAIGSTGIVLMNADGSGATTIPSTTNAKSVCFSADGTRVTFSADVSGVSQIFAANIDGSGQVQISADPTVNAFGPCFSPDGTKIAYTQNGAVITANADGSGGYATLVAASSQSFNVSWAATPLAPSPTPDPSGPSAPKFTG</sequence>
<evidence type="ECO:0000256" key="2">
    <source>
        <dbReference type="SAM" id="MobiDB-lite"/>
    </source>
</evidence>
<evidence type="ECO:0000256" key="1">
    <source>
        <dbReference type="ARBA" id="ARBA00009820"/>
    </source>
</evidence>
<protein>
    <submittedName>
        <fullName evidence="3">Unannotated protein</fullName>
    </submittedName>
</protein>
<dbReference type="EMBL" id="CAEZTG010000029">
    <property type="protein sequence ID" value="CAB4559696.1"/>
    <property type="molecule type" value="Genomic_DNA"/>
</dbReference>
<dbReference type="PANTHER" id="PTHR36842:SF1">
    <property type="entry name" value="PROTEIN TOLB"/>
    <property type="match status" value="1"/>
</dbReference>
<organism evidence="3">
    <name type="scientific">freshwater metagenome</name>
    <dbReference type="NCBI Taxonomy" id="449393"/>
    <lineage>
        <taxon>unclassified sequences</taxon>
        <taxon>metagenomes</taxon>
        <taxon>ecological metagenomes</taxon>
    </lineage>
</organism>
<dbReference type="PANTHER" id="PTHR36842">
    <property type="entry name" value="PROTEIN TOLB HOMOLOG"/>
    <property type="match status" value="1"/>
</dbReference>
<dbReference type="Pfam" id="PF07676">
    <property type="entry name" value="PD40"/>
    <property type="match status" value="4"/>
</dbReference>
<name>A0A6J6D8U2_9ZZZZ</name>
<dbReference type="InterPro" id="IPR011042">
    <property type="entry name" value="6-blade_b-propeller_TolB-like"/>
</dbReference>
<comment type="similarity">
    <text evidence="1">Belongs to the TolB family.</text>
</comment>
<evidence type="ECO:0000313" key="3">
    <source>
        <dbReference type="EMBL" id="CAB4559696.1"/>
    </source>
</evidence>
<reference evidence="3" key="1">
    <citation type="submission" date="2020-05" db="EMBL/GenBank/DDBJ databases">
        <authorList>
            <person name="Chiriac C."/>
            <person name="Salcher M."/>
            <person name="Ghai R."/>
            <person name="Kavagutti S V."/>
        </authorList>
    </citation>
    <scope>NUCLEOTIDE SEQUENCE</scope>
</reference>
<feature type="compositionally biased region" description="Pro residues" evidence="2">
    <location>
        <begin position="295"/>
        <end position="305"/>
    </location>
</feature>